<protein>
    <submittedName>
        <fullName evidence="1">Mitochondrial protein</fullName>
    </submittedName>
</protein>
<dbReference type="PANTHER" id="PTHR11439:SF486">
    <property type="entry name" value="RLK (RECEPTOR-LIKE KINASE) PROTEIN, PUTATIVE-RELATED"/>
    <property type="match status" value="1"/>
</dbReference>
<dbReference type="OrthoDB" id="418237at2759"/>
<dbReference type="EMBL" id="SSTE01017387">
    <property type="protein sequence ID" value="KAA0040413.1"/>
    <property type="molecule type" value="Genomic_DNA"/>
</dbReference>
<evidence type="ECO:0000313" key="1">
    <source>
        <dbReference type="EMBL" id="KAA0040413.1"/>
    </source>
</evidence>
<dbReference type="STRING" id="1194695.A0A5A7TBF7"/>
<sequence>MWLMEISCVRLGAKEGDSATIDGDGWLLGQTQRVAKARRRLGRLAVGSMLLLDERMIGCKDRGGRRRWLADGEVAMAAVLEARSRGNDLEYRPEEHSTSGLIEAFSNKYANTQLFAAWAHMKNNHAVNSVIWDINSGITMRKKNMPECAKFMANEKYARNSIKKFDLEQAKAKCTPTTTHIKVFKDNRGTIEFGVWYSFDTTVVLVGYCDADWAGCVEDRKSTSGGCFFLGNNLIAWFSKKQNCISLSTVEAEYIVALNCYG</sequence>
<organism evidence="1 2">
    <name type="scientific">Cucumis melo var. makuwa</name>
    <name type="common">Oriental melon</name>
    <dbReference type="NCBI Taxonomy" id="1194695"/>
    <lineage>
        <taxon>Eukaryota</taxon>
        <taxon>Viridiplantae</taxon>
        <taxon>Streptophyta</taxon>
        <taxon>Embryophyta</taxon>
        <taxon>Tracheophyta</taxon>
        <taxon>Spermatophyta</taxon>
        <taxon>Magnoliopsida</taxon>
        <taxon>eudicotyledons</taxon>
        <taxon>Gunneridae</taxon>
        <taxon>Pentapetalae</taxon>
        <taxon>rosids</taxon>
        <taxon>fabids</taxon>
        <taxon>Cucurbitales</taxon>
        <taxon>Cucurbitaceae</taxon>
        <taxon>Benincaseae</taxon>
        <taxon>Cucumis</taxon>
    </lineage>
</organism>
<reference evidence="1 2" key="1">
    <citation type="submission" date="2019-08" db="EMBL/GenBank/DDBJ databases">
        <title>Draft genome sequences of two oriental melons (Cucumis melo L. var makuwa).</title>
        <authorList>
            <person name="Kwon S.-Y."/>
        </authorList>
    </citation>
    <scope>NUCLEOTIDE SEQUENCE [LARGE SCALE GENOMIC DNA]</scope>
    <source>
        <strain evidence="2">cv. SW 3</strain>
        <tissue evidence="1">Leaf</tissue>
    </source>
</reference>
<dbReference type="AlphaFoldDB" id="A0A5A7TBF7"/>
<accession>A0A5A7TBF7</accession>
<evidence type="ECO:0000313" key="2">
    <source>
        <dbReference type="Proteomes" id="UP000321393"/>
    </source>
</evidence>
<dbReference type="PANTHER" id="PTHR11439">
    <property type="entry name" value="GAG-POL-RELATED RETROTRANSPOSON"/>
    <property type="match status" value="1"/>
</dbReference>
<gene>
    <name evidence="1" type="ORF">E6C27_scaffold35G00330</name>
</gene>
<proteinExistence type="predicted"/>
<dbReference type="Proteomes" id="UP000321393">
    <property type="component" value="Unassembled WGS sequence"/>
</dbReference>
<comment type="caution">
    <text evidence="1">The sequence shown here is derived from an EMBL/GenBank/DDBJ whole genome shotgun (WGS) entry which is preliminary data.</text>
</comment>
<dbReference type="CDD" id="cd09272">
    <property type="entry name" value="RNase_HI_RT_Ty1"/>
    <property type="match status" value="1"/>
</dbReference>
<name>A0A5A7TBF7_CUCMM</name>